<evidence type="ECO:0008006" key="17">
    <source>
        <dbReference type="Google" id="ProtNLM"/>
    </source>
</evidence>
<evidence type="ECO:0000256" key="4">
    <source>
        <dbReference type="ARBA" id="ARBA00010617"/>
    </source>
</evidence>
<name>A0ABR2ZJ46_9AGAR</name>
<reference evidence="15 16" key="1">
    <citation type="submission" date="2024-05" db="EMBL/GenBank/DDBJ databases">
        <title>A draft genome resource for the thread blight pathogen Marasmius tenuissimus strain MS-2.</title>
        <authorList>
            <person name="Yulfo-Soto G.E."/>
            <person name="Baruah I.K."/>
            <person name="Amoako-Attah I."/>
            <person name="Bukari Y."/>
            <person name="Meinhardt L.W."/>
            <person name="Bailey B.A."/>
            <person name="Cohen S.P."/>
        </authorList>
    </citation>
    <scope>NUCLEOTIDE SEQUENCE [LARGE SCALE GENOMIC DNA]</scope>
    <source>
        <strain evidence="15 16">MS-2</strain>
    </source>
</reference>
<keyword evidence="13" id="KW-0325">Glycoprotein</keyword>
<sequence>MGVAPRSSWEGKQANKSCCTIQSFSRNIGSHLFGDSADTLTFLQKLPDILSPWRLKAQKMHRREFHVYGSLLNKIRADHESGVNRPDCFVERYLKARDGTIDRDQVTSGRGLTSGGNWLRDILLAYSAGTVLEAGSDSTASTITSFVPFMLWYPQVLDKAREEIDKIVGAHRLPTFEDQENPPYVVAIIKEVLRCRPPVPLGVPHRSTEDTTYSGYFIPKGSVVIGNIWAIHLDPTCFQKPKEFNPDRWMGELPMRWGGSGTGQTRDHYVFGWGRRFCMGSHIAEASIFFVVARILWGLDMRGPRNPRTGAVQLLDPWDEDSYSTGAVTNAVPFNVVFEPRSSQHKEGIENAFQDAQDRWELLGLKKDER</sequence>
<dbReference type="EMBL" id="JBBXMP010000136">
    <property type="protein sequence ID" value="KAL0061403.1"/>
    <property type="molecule type" value="Genomic_DNA"/>
</dbReference>
<evidence type="ECO:0000256" key="3">
    <source>
        <dbReference type="ARBA" id="ARBA00005179"/>
    </source>
</evidence>
<evidence type="ECO:0000313" key="16">
    <source>
        <dbReference type="Proteomes" id="UP001437256"/>
    </source>
</evidence>
<dbReference type="InterPro" id="IPR017972">
    <property type="entry name" value="Cyt_P450_CS"/>
</dbReference>
<dbReference type="InterPro" id="IPR002401">
    <property type="entry name" value="Cyt_P450_E_grp-I"/>
</dbReference>
<evidence type="ECO:0000256" key="2">
    <source>
        <dbReference type="ARBA" id="ARBA00004167"/>
    </source>
</evidence>
<keyword evidence="11 14" id="KW-0503">Monooxygenase</keyword>
<dbReference type="Proteomes" id="UP001437256">
    <property type="component" value="Unassembled WGS sequence"/>
</dbReference>
<keyword evidence="12" id="KW-0472">Membrane</keyword>
<keyword evidence="16" id="KW-1185">Reference proteome</keyword>
<dbReference type="Gene3D" id="1.10.630.10">
    <property type="entry name" value="Cytochrome P450"/>
    <property type="match status" value="1"/>
</dbReference>
<evidence type="ECO:0000256" key="10">
    <source>
        <dbReference type="ARBA" id="ARBA00023004"/>
    </source>
</evidence>
<protein>
    <recommendedName>
        <fullName evidence="17">Cytochrome P450</fullName>
    </recommendedName>
</protein>
<dbReference type="PRINTS" id="PR00385">
    <property type="entry name" value="P450"/>
</dbReference>
<evidence type="ECO:0000313" key="15">
    <source>
        <dbReference type="EMBL" id="KAL0061403.1"/>
    </source>
</evidence>
<keyword evidence="7 14" id="KW-0479">Metal-binding</keyword>
<dbReference type="PANTHER" id="PTHR46300">
    <property type="entry name" value="P450, PUTATIVE (EUROFUNG)-RELATED-RELATED"/>
    <property type="match status" value="1"/>
</dbReference>
<evidence type="ECO:0000256" key="11">
    <source>
        <dbReference type="ARBA" id="ARBA00023033"/>
    </source>
</evidence>
<evidence type="ECO:0000256" key="5">
    <source>
        <dbReference type="ARBA" id="ARBA00022617"/>
    </source>
</evidence>
<comment type="similarity">
    <text evidence="4 14">Belongs to the cytochrome P450 family.</text>
</comment>
<evidence type="ECO:0000256" key="8">
    <source>
        <dbReference type="ARBA" id="ARBA00022989"/>
    </source>
</evidence>
<dbReference type="InterPro" id="IPR050364">
    <property type="entry name" value="Cytochrome_P450_fung"/>
</dbReference>
<dbReference type="Pfam" id="PF00067">
    <property type="entry name" value="p450"/>
    <property type="match status" value="1"/>
</dbReference>
<keyword evidence="5 14" id="KW-0349">Heme</keyword>
<dbReference type="PROSITE" id="PS00086">
    <property type="entry name" value="CYTOCHROME_P450"/>
    <property type="match status" value="1"/>
</dbReference>
<evidence type="ECO:0000256" key="1">
    <source>
        <dbReference type="ARBA" id="ARBA00001971"/>
    </source>
</evidence>
<evidence type="ECO:0000256" key="7">
    <source>
        <dbReference type="ARBA" id="ARBA00022723"/>
    </source>
</evidence>
<organism evidence="15 16">
    <name type="scientific">Marasmius tenuissimus</name>
    <dbReference type="NCBI Taxonomy" id="585030"/>
    <lineage>
        <taxon>Eukaryota</taxon>
        <taxon>Fungi</taxon>
        <taxon>Dikarya</taxon>
        <taxon>Basidiomycota</taxon>
        <taxon>Agaricomycotina</taxon>
        <taxon>Agaricomycetes</taxon>
        <taxon>Agaricomycetidae</taxon>
        <taxon>Agaricales</taxon>
        <taxon>Marasmiineae</taxon>
        <taxon>Marasmiaceae</taxon>
        <taxon>Marasmius</taxon>
    </lineage>
</organism>
<proteinExistence type="inferred from homology"/>
<evidence type="ECO:0000256" key="6">
    <source>
        <dbReference type="ARBA" id="ARBA00022692"/>
    </source>
</evidence>
<evidence type="ECO:0000256" key="12">
    <source>
        <dbReference type="ARBA" id="ARBA00023136"/>
    </source>
</evidence>
<dbReference type="SUPFAM" id="SSF48264">
    <property type="entry name" value="Cytochrome P450"/>
    <property type="match status" value="1"/>
</dbReference>
<evidence type="ECO:0000256" key="14">
    <source>
        <dbReference type="RuleBase" id="RU000461"/>
    </source>
</evidence>
<evidence type="ECO:0000256" key="9">
    <source>
        <dbReference type="ARBA" id="ARBA00023002"/>
    </source>
</evidence>
<gene>
    <name evidence="15" type="ORF">AAF712_011747</name>
</gene>
<keyword evidence="6" id="KW-0812">Transmembrane</keyword>
<comment type="subcellular location">
    <subcellularLocation>
        <location evidence="2">Membrane</location>
        <topology evidence="2">Single-pass membrane protein</topology>
    </subcellularLocation>
</comment>
<accession>A0ABR2ZJ46</accession>
<dbReference type="InterPro" id="IPR036396">
    <property type="entry name" value="Cyt_P450_sf"/>
</dbReference>
<comment type="caution">
    <text evidence="15">The sequence shown here is derived from an EMBL/GenBank/DDBJ whole genome shotgun (WGS) entry which is preliminary data.</text>
</comment>
<evidence type="ECO:0000256" key="13">
    <source>
        <dbReference type="ARBA" id="ARBA00023180"/>
    </source>
</evidence>
<dbReference type="InterPro" id="IPR001128">
    <property type="entry name" value="Cyt_P450"/>
</dbReference>
<dbReference type="PRINTS" id="PR00463">
    <property type="entry name" value="EP450I"/>
</dbReference>
<dbReference type="PANTHER" id="PTHR46300:SF2">
    <property type="entry name" value="CYTOCHROME P450 MONOOXYGENASE ALNH-RELATED"/>
    <property type="match status" value="1"/>
</dbReference>
<comment type="cofactor">
    <cofactor evidence="1">
        <name>heme</name>
        <dbReference type="ChEBI" id="CHEBI:30413"/>
    </cofactor>
</comment>
<keyword evidence="9 14" id="KW-0560">Oxidoreductase</keyword>
<keyword evidence="8" id="KW-1133">Transmembrane helix</keyword>
<comment type="pathway">
    <text evidence="3">Secondary metabolite biosynthesis.</text>
</comment>
<keyword evidence="10 14" id="KW-0408">Iron</keyword>